<keyword evidence="3" id="KW-1185">Reference proteome</keyword>
<protein>
    <submittedName>
        <fullName evidence="2">Uncharacterized protein</fullName>
    </submittedName>
</protein>
<name>A0A2T3ABA3_9PEZI</name>
<dbReference type="EMBL" id="KZ678420">
    <property type="protein sequence ID" value="PSR90388.1"/>
    <property type="molecule type" value="Genomic_DNA"/>
</dbReference>
<reference evidence="2 3" key="1">
    <citation type="journal article" date="2018" name="Mycol. Prog.">
        <title>Coniella lustricola, a new species from submerged detritus.</title>
        <authorList>
            <person name="Raudabaugh D.B."/>
            <person name="Iturriaga T."/>
            <person name="Carver A."/>
            <person name="Mondo S."/>
            <person name="Pangilinan J."/>
            <person name="Lipzen A."/>
            <person name="He G."/>
            <person name="Amirebrahimi M."/>
            <person name="Grigoriev I.V."/>
            <person name="Miller A.N."/>
        </authorList>
    </citation>
    <scope>NUCLEOTIDE SEQUENCE [LARGE SCALE GENOMIC DNA]</scope>
    <source>
        <strain evidence="2 3">B22-T-1</strain>
    </source>
</reference>
<evidence type="ECO:0000313" key="3">
    <source>
        <dbReference type="Proteomes" id="UP000241462"/>
    </source>
</evidence>
<proteinExistence type="predicted"/>
<dbReference type="InParanoid" id="A0A2T3ABA3"/>
<feature type="compositionally biased region" description="Polar residues" evidence="1">
    <location>
        <begin position="98"/>
        <end position="110"/>
    </location>
</feature>
<sequence>MCVVARTALRARAAASCYRVDFLALWINTGCNQYSGGLEARMPPERLHSPHCTHARSLFTIFRRSIAADRDPLAPGYRDCSKYSISKRTPFRLAKRPSYSSNRSSTQKPHPQTVGRACQASLAHIHETTAFRETVNSHRPITNFPAPTQ</sequence>
<accession>A0A2T3ABA3</accession>
<feature type="region of interest" description="Disordered" evidence="1">
    <location>
        <begin position="92"/>
        <end position="114"/>
    </location>
</feature>
<evidence type="ECO:0000313" key="2">
    <source>
        <dbReference type="EMBL" id="PSR90388.1"/>
    </source>
</evidence>
<dbReference type="AlphaFoldDB" id="A0A2T3ABA3"/>
<gene>
    <name evidence="2" type="ORF">BD289DRAFT_216783</name>
</gene>
<organism evidence="2 3">
    <name type="scientific">Coniella lustricola</name>
    <dbReference type="NCBI Taxonomy" id="2025994"/>
    <lineage>
        <taxon>Eukaryota</taxon>
        <taxon>Fungi</taxon>
        <taxon>Dikarya</taxon>
        <taxon>Ascomycota</taxon>
        <taxon>Pezizomycotina</taxon>
        <taxon>Sordariomycetes</taxon>
        <taxon>Sordariomycetidae</taxon>
        <taxon>Diaporthales</taxon>
        <taxon>Schizoparmaceae</taxon>
        <taxon>Coniella</taxon>
    </lineage>
</organism>
<evidence type="ECO:0000256" key="1">
    <source>
        <dbReference type="SAM" id="MobiDB-lite"/>
    </source>
</evidence>
<dbReference type="Proteomes" id="UP000241462">
    <property type="component" value="Unassembled WGS sequence"/>
</dbReference>